<dbReference type="AlphaFoldDB" id="A0A0A9XHX7"/>
<organism evidence="2">
    <name type="scientific">Lygus hesperus</name>
    <name type="common">Western plant bug</name>
    <dbReference type="NCBI Taxonomy" id="30085"/>
    <lineage>
        <taxon>Eukaryota</taxon>
        <taxon>Metazoa</taxon>
        <taxon>Ecdysozoa</taxon>
        <taxon>Arthropoda</taxon>
        <taxon>Hexapoda</taxon>
        <taxon>Insecta</taxon>
        <taxon>Pterygota</taxon>
        <taxon>Neoptera</taxon>
        <taxon>Paraneoptera</taxon>
        <taxon>Hemiptera</taxon>
        <taxon>Heteroptera</taxon>
        <taxon>Panheteroptera</taxon>
        <taxon>Cimicomorpha</taxon>
        <taxon>Miridae</taxon>
        <taxon>Mirini</taxon>
        <taxon>Lygus</taxon>
    </lineage>
</organism>
<feature type="region of interest" description="Disordered" evidence="1">
    <location>
        <begin position="71"/>
        <end position="94"/>
    </location>
</feature>
<dbReference type="GO" id="GO:0003743">
    <property type="term" value="F:translation initiation factor activity"/>
    <property type="evidence" value="ECO:0007669"/>
    <property type="project" value="UniProtKB-KW"/>
</dbReference>
<accession>A0A0A9XHX7</accession>
<keyword evidence="2" id="KW-0396">Initiation factor</keyword>
<evidence type="ECO:0000313" key="2">
    <source>
        <dbReference type="EMBL" id="JAG16680.1"/>
    </source>
</evidence>
<name>A0A0A9XHX7_LYGHE</name>
<dbReference type="EMBL" id="GBHO01026924">
    <property type="protein sequence ID" value="JAG16680.1"/>
    <property type="molecule type" value="Transcribed_RNA"/>
</dbReference>
<feature type="non-terminal residue" evidence="2">
    <location>
        <position position="127"/>
    </location>
</feature>
<reference evidence="2" key="1">
    <citation type="journal article" date="2014" name="PLoS ONE">
        <title>Transcriptome-Based Identification of ABC Transporters in the Western Tarnished Plant Bug Lygus hesperus.</title>
        <authorList>
            <person name="Hull J.J."/>
            <person name="Chaney K."/>
            <person name="Geib S.M."/>
            <person name="Fabrick J.A."/>
            <person name="Brent C.S."/>
            <person name="Walsh D."/>
            <person name="Lavine L.C."/>
        </authorList>
    </citation>
    <scope>NUCLEOTIDE SEQUENCE</scope>
</reference>
<gene>
    <name evidence="2" type="ORF">CM83_103678</name>
</gene>
<feature type="non-terminal residue" evidence="2">
    <location>
        <position position="1"/>
    </location>
</feature>
<sequence length="127" mass="13942">QVQQKNPSLPPLPTNNPGLDYLMRIPPRGVHRSGFQHVEIKVVPPSTTVVPQVTQKPPFTPEEEHLLGTQALPNHGYSDQNYEHYSKPSGGDEFLTVQALPNHGYSEQNFEVFNSPAGSSKVETGSA</sequence>
<evidence type="ECO:0000256" key="1">
    <source>
        <dbReference type="SAM" id="MobiDB-lite"/>
    </source>
</evidence>
<feature type="region of interest" description="Disordered" evidence="1">
    <location>
        <begin position="1"/>
        <end position="25"/>
    </location>
</feature>
<reference evidence="2" key="2">
    <citation type="submission" date="2014-07" db="EMBL/GenBank/DDBJ databases">
        <authorList>
            <person name="Hull J."/>
        </authorList>
    </citation>
    <scope>NUCLEOTIDE SEQUENCE</scope>
</reference>
<keyword evidence="2" id="KW-0648">Protein biosynthesis</keyword>
<proteinExistence type="predicted"/>
<protein>
    <submittedName>
        <fullName evidence="2">Eukaryotic translation initiation factor 3 subunit L</fullName>
    </submittedName>
</protein>